<protein>
    <submittedName>
        <fullName evidence="1">Uncharacterized protein</fullName>
    </submittedName>
</protein>
<sequence length="71" mass="8317">MDFLRLPYIFHHKLAGYIDGMDVYTRFRFSRSCSEDGQRLVASCNLRPAVRNRYLPKEYCLSVKPEEPTSA</sequence>
<keyword evidence="2" id="KW-1185">Reference proteome</keyword>
<organism evidence="1 2">
    <name type="scientific">Mesorhabditis spiculigera</name>
    <dbReference type="NCBI Taxonomy" id="96644"/>
    <lineage>
        <taxon>Eukaryota</taxon>
        <taxon>Metazoa</taxon>
        <taxon>Ecdysozoa</taxon>
        <taxon>Nematoda</taxon>
        <taxon>Chromadorea</taxon>
        <taxon>Rhabditida</taxon>
        <taxon>Rhabditina</taxon>
        <taxon>Rhabditomorpha</taxon>
        <taxon>Rhabditoidea</taxon>
        <taxon>Rhabditidae</taxon>
        <taxon>Mesorhabditinae</taxon>
        <taxon>Mesorhabditis</taxon>
    </lineage>
</organism>
<comment type="caution">
    <text evidence="1">The sequence shown here is derived from an EMBL/GenBank/DDBJ whole genome shotgun (WGS) entry which is preliminary data.</text>
</comment>
<proteinExistence type="predicted"/>
<evidence type="ECO:0000313" key="2">
    <source>
        <dbReference type="Proteomes" id="UP001177023"/>
    </source>
</evidence>
<name>A0AA36CPI4_9BILA</name>
<accession>A0AA36CPI4</accession>
<dbReference type="EMBL" id="CATQJA010002602">
    <property type="protein sequence ID" value="CAJ0572640.1"/>
    <property type="molecule type" value="Genomic_DNA"/>
</dbReference>
<dbReference type="AlphaFoldDB" id="A0AA36CPI4"/>
<gene>
    <name evidence="1" type="ORF">MSPICULIGERA_LOCUS11023</name>
</gene>
<dbReference type="Proteomes" id="UP001177023">
    <property type="component" value="Unassembled WGS sequence"/>
</dbReference>
<feature type="non-terminal residue" evidence="1">
    <location>
        <position position="71"/>
    </location>
</feature>
<evidence type="ECO:0000313" key="1">
    <source>
        <dbReference type="EMBL" id="CAJ0572640.1"/>
    </source>
</evidence>
<reference evidence="1" key="1">
    <citation type="submission" date="2023-06" db="EMBL/GenBank/DDBJ databases">
        <authorList>
            <person name="Delattre M."/>
        </authorList>
    </citation>
    <scope>NUCLEOTIDE SEQUENCE</scope>
    <source>
        <strain evidence="1">AF72</strain>
    </source>
</reference>